<dbReference type="AlphaFoldDB" id="A0A9X4MFU0"/>
<reference evidence="2" key="2">
    <citation type="submission" date="2022-10" db="EMBL/GenBank/DDBJ databases">
        <authorList>
            <person name="Aronson H.S."/>
        </authorList>
    </citation>
    <scope>NUCLEOTIDE SEQUENCE</scope>
    <source>
        <strain evidence="2">RS19-109</strain>
    </source>
</reference>
<feature type="region of interest" description="Disordered" evidence="1">
    <location>
        <begin position="1"/>
        <end position="21"/>
    </location>
</feature>
<dbReference type="RefSeq" id="WP_307631743.1">
    <property type="nucleotide sequence ID" value="NZ_JAPHEH010000001.1"/>
</dbReference>
<reference evidence="2" key="1">
    <citation type="journal article" date="2022" name="bioRxiv">
        <title>Thiovibrio frasassiensisgen. nov., sp. nov., an autotrophic, elemental sulfur disproportionating bacterium isolated from sulfidic karst sediment, and proposal of Thiovibrionaceae fam. nov.</title>
        <authorList>
            <person name="Aronson H."/>
            <person name="Thomas C."/>
            <person name="Bhattacharyya M."/>
            <person name="Eckstein S."/>
            <person name="Jensen S."/>
            <person name="Barco R."/>
            <person name="Macalady J."/>
            <person name="Amend J."/>
        </authorList>
    </citation>
    <scope>NUCLEOTIDE SEQUENCE</scope>
    <source>
        <strain evidence="2">RS19-109</strain>
    </source>
</reference>
<feature type="compositionally biased region" description="Basic residues" evidence="1">
    <location>
        <begin position="1"/>
        <end position="12"/>
    </location>
</feature>
<evidence type="ECO:0000313" key="2">
    <source>
        <dbReference type="EMBL" id="MDG4474763.1"/>
    </source>
</evidence>
<keyword evidence="3" id="KW-1185">Reference proteome</keyword>
<gene>
    <name evidence="2" type="ORF">OLX77_01145</name>
</gene>
<organism evidence="2 3">
    <name type="scientific">Thiovibrio frasassiensis</name>
    <dbReference type="NCBI Taxonomy" id="2984131"/>
    <lineage>
        <taxon>Bacteria</taxon>
        <taxon>Pseudomonadati</taxon>
        <taxon>Thermodesulfobacteriota</taxon>
        <taxon>Desulfobulbia</taxon>
        <taxon>Desulfobulbales</taxon>
        <taxon>Thiovibrionaceae</taxon>
        <taxon>Thiovibrio</taxon>
    </lineage>
</organism>
<protein>
    <submittedName>
        <fullName evidence="2">Uncharacterized protein</fullName>
    </submittedName>
</protein>
<dbReference type="Proteomes" id="UP001154240">
    <property type="component" value="Unassembled WGS sequence"/>
</dbReference>
<evidence type="ECO:0000256" key="1">
    <source>
        <dbReference type="SAM" id="MobiDB-lite"/>
    </source>
</evidence>
<sequence length="120" mass="13057">MSSKPKIKKKPTPRPELKAQKNEEAMIAGILEGSPDGIGVAVIRLECGCRKMAAVDAKGEPASKVVIYRDEAESICEACKADNGAFSRVLSQFIHWQEPMPDGATRMKIEAKVLGNYTSH</sequence>
<name>A0A9X4MFU0_9BACT</name>
<evidence type="ECO:0000313" key="3">
    <source>
        <dbReference type="Proteomes" id="UP001154240"/>
    </source>
</evidence>
<proteinExistence type="predicted"/>
<accession>A0A9X4MFU0</accession>
<comment type="caution">
    <text evidence="2">The sequence shown here is derived from an EMBL/GenBank/DDBJ whole genome shotgun (WGS) entry which is preliminary data.</text>
</comment>
<dbReference type="EMBL" id="JAPHEH010000001">
    <property type="protein sequence ID" value="MDG4474763.1"/>
    <property type="molecule type" value="Genomic_DNA"/>
</dbReference>